<sequence length="163" mass="17531">MSRNLIGPLASSVSSQAPSSDLTPAANVNGNNLSPWKDFSASIHGLNHRAYTCRPAYSRGTGNIKTWSQGPSSCVACRPSSSDIDVTCVNHVYDLPTDIFQSCVTSDTSNLNISPRHLGSRERNGPQIDAAVAVLAFAGAWLENFDLCVTLIMRTSVHVVFDY</sequence>
<proteinExistence type="predicted"/>
<dbReference type="VEuPathDB" id="FungiDB:BO78DRAFT_422004"/>
<feature type="compositionally biased region" description="Low complexity" evidence="1">
    <location>
        <begin position="11"/>
        <end position="20"/>
    </location>
</feature>
<evidence type="ECO:0000256" key="1">
    <source>
        <dbReference type="SAM" id="MobiDB-lite"/>
    </source>
</evidence>
<dbReference type="AlphaFoldDB" id="A0A319EQA4"/>
<organism evidence="2 3">
    <name type="scientific">Aspergillus sclerotiicarbonarius (strain CBS 121057 / IBT 28362)</name>
    <dbReference type="NCBI Taxonomy" id="1448318"/>
    <lineage>
        <taxon>Eukaryota</taxon>
        <taxon>Fungi</taxon>
        <taxon>Dikarya</taxon>
        <taxon>Ascomycota</taxon>
        <taxon>Pezizomycotina</taxon>
        <taxon>Eurotiomycetes</taxon>
        <taxon>Eurotiomycetidae</taxon>
        <taxon>Eurotiales</taxon>
        <taxon>Aspergillaceae</taxon>
        <taxon>Aspergillus</taxon>
        <taxon>Aspergillus subgen. Circumdati</taxon>
    </lineage>
</organism>
<dbReference type="Proteomes" id="UP000248423">
    <property type="component" value="Unassembled WGS sequence"/>
</dbReference>
<accession>A0A319EQA4</accession>
<name>A0A319EQA4_ASPSB</name>
<evidence type="ECO:0000313" key="3">
    <source>
        <dbReference type="Proteomes" id="UP000248423"/>
    </source>
</evidence>
<evidence type="ECO:0000313" key="2">
    <source>
        <dbReference type="EMBL" id="PYI02969.1"/>
    </source>
</evidence>
<gene>
    <name evidence="2" type="ORF">BO78DRAFT_422004</name>
</gene>
<protein>
    <submittedName>
        <fullName evidence="2">Uncharacterized protein</fullName>
    </submittedName>
</protein>
<feature type="region of interest" description="Disordered" evidence="1">
    <location>
        <begin position="1"/>
        <end position="26"/>
    </location>
</feature>
<keyword evidence="3" id="KW-1185">Reference proteome</keyword>
<reference evidence="2 3" key="1">
    <citation type="submission" date="2018-02" db="EMBL/GenBank/DDBJ databases">
        <title>The genomes of Aspergillus section Nigri reveals drivers in fungal speciation.</title>
        <authorList>
            <consortium name="DOE Joint Genome Institute"/>
            <person name="Vesth T.C."/>
            <person name="Nybo J."/>
            <person name="Theobald S."/>
            <person name="Brandl J."/>
            <person name="Frisvad J.C."/>
            <person name="Nielsen K.F."/>
            <person name="Lyhne E.K."/>
            <person name="Kogle M.E."/>
            <person name="Kuo A."/>
            <person name="Riley R."/>
            <person name="Clum A."/>
            <person name="Nolan M."/>
            <person name="Lipzen A."/>
            <person name="Salamov A."/>
            <person name="Henrissat B."/>
            <person name="Wiebenga A."/>
            <person name="De vries R.P."/>
            <person name="Grigoriev I.V."/>
            <person name="Mortensen U.H."/>
            <person name="Andersen M.R."/>
            <person name="Baker S.E."/>
        </authorList>
    </citation>
    <scope>NUCLEOTIDE SEQUENCE [LARGE SCALE GENOMIC DNA]</scope>
    <source>
        <strain evidence="2 3">CBS 121057</strain>
    </source>
</reference>
<dbReference type="EMBL" id="KZ826386">
    <property type="protein sequence ID" value="PYI02969.1"/>
    <property type="molecule type" value="Genomic_DNA"/>
</dbReference>